<dbReference type="EMBL" id="JAWWNJ010000004">
    <property type="protein sequence ID" value="KAK7057342.1"/>
    <property type="molecule type" value="Genomic_DNA"/>
</dbReference>
<proteinExistence type="predicted"/>
<comment type="caution">
    <text evidence="2">The sequence shown here is derived from an EMBL/GenBank/DDBJ whole genome shotgun (WGS) entry which is preliminary data.</text>
</comment>
<gene>
    <name evidence="2" type="ORF">R3P38DRAFT_3168861</name>
</gene>
<accession>A0AAW0DZB3</accession>
<keyword evidence="3" id="KW-1185">Reference proteome</keyword>
<organism evidence="2 3">
    <name type="scientific">Favolaschia claudopus</name>
    <dbReference type="NCBI Taxonomy" id="2862362"/>
    <lineage>
        <taxon>Eukaryota</taxon>
        <taxon>Fungi</taxon>
        <taxon>Dikarya</taxon>
        <taxon>Basidiomycota</taxon>
        <taxon>Agaricomycotina</taxon>
        <taxon>Agaricomycetes</taxon>
        <taxon>Agaricomycetidae</taxon>
        <taxon>Agaricales</taxon>
        <taxon>Marasmiineae</taxon>
        <taxon>Mycenaceae</taxon>
        <taxon>Favolaschia</taxon>
    </lineage>
</organism>
<dbReference type="Proteomes" id="UP001362999">
    <property type="component" value="Unassembled WGS sequence"/>
</dbReference>
<evidence type="ECO:0000313" key="3">
    <source>
        <dbReference type="Proteomes" id="UP001362999"/>
    </source>
</evidence>
<evidence type="ECO:0000256" key="1">
    <source>
        <dbReference type="SAM" id="MobiDB-lite"/>
    </source>
</evidence>
<feature type="region of interest" description="Disordered" evidence="1">
    <location>
        <begin position="1"/>
        <end position="42"/>
    </location>
</feature>
<name>A0AAW0DZB3_9AGAR</name>
<sequence>MSSAPPDATADATIRSSGPALLCDTNADTDPEASSEPQDGYYIPNQASVDRAVLRAARTRVRPTVLRTELGLDEPEFAMQYHRISTFIESYVKTRAAGRQPHQLEPDFWPSLIRAVRNAFPHLYQGPYLLARVRVSIHHARRFCFPEIKLNLNRKKSTSNALSRRCSGPPA</sequence>
<evidence type="ECO:0000313" key="2">
    <source>
        <dbReference type="EMBL" id="KAK7057342.1"/>
    </source>
</evidence>
<dbReference type="AlphaFoldDB" id="A0AAW0DZB3"/>
<reference evidence="2 3" key="1">
    <citation type="journal article" date="2024" name="J Genomics">
        <title>Draft genome sequencing and assembly of Favolaschia claudopus CIRM-BRFM 2984 isolated from oak limbs.</title>
        <authorList>
            <person name="Navarro D."/>
            <person name="Drula E."/>
            <person name="Chaduli D."/>
            <person name="Cazenave R."/>
            <person name="Ahrendt S."/>
            <person name="Wang J."/>
            <person name="Lipzen A."/>
            <person name="Daum C."/>
            <person name="Barry K."/>
            <person name="Grigoriev I.V."/>
            <person name="Favel A."/>
            <person name="Rosso M.N."/>
            <person name="Martin F."/>
        </authorList>
    </citation>
    <scope>NUCLEOTIDE SEQUENCE [LARGE SCALE GENOMIC DNA]</scope>
    <source>
        <strain evidence="2 3">CIRM-BRFM 2984</strain>
    </source>
</reference>
<protein>
    <submittedName>
        <fullName evidence="2">Uncharacterized protein</fullName>
    </submittedName>
</protein>